<organism evidence="1">
    <name type="scientific">Anguilla anguilla</name>
    <name type="common">European freshwater eel</name>
    <name type="synonym">Muraena anguilla</name>
    <dbReference type="NCBI Taxonomy" id="7936"/>
    <lineage>
        <taxon>Eukaryota</taxon>
        <taxon>Metazoa</taxon>
        <taxon>Chordata</taxon>
        <taxon>Craniata</taxon>
        <taxon>Vertebrata</taxon>
        <taxon>Euteleostomi</taxon>
        <taxon>Actinopterygii</taxon>
        <taxon>Neopterygii</taxon>
        <taxon>Teleostei</taxon>
        <taxon>Anguilliformes</taxon>
        <taxon>Anguillidae</taxon>
        <taxon>Anguilla</taxon>
    </lineage>
</organism>
<reference evidence="1" key="1">
    <citation type="submission" date="2014-11" db="EMBL/GenBank/DDBJ databases">
        <authorList>
            <person name="Amaro Gonzalez C."/>
        </authorList>
    </citation>
    <scope>NUCLEOTIDE SEQUENCE</scope>
</reference>
<sequence>MQTEQGPVFSARKQGLVLRPKSLIARTGPFLTLVDELQRAHRKHYMPFNGVLNSVQGKKVCLQGGR</sequence>
<dbReference type="EMBL" id="GBXM01082597">
    <property type="protein sequence ID" value="JAH25980.1"/>
    <property type="molecule type" value="Transcribed_RNA"/>
</dbReference>
<dbReference type="AlphaFoldDB" id="A0A0E9RBX0"/>
<proteinExistence type="predicted"/>
<name>A0A0E9RBX0_ANGAN</name>
<evidence type="ECO:0000313" key="1">
    <source>
        <dbReference type="EMBL" id="JAH25980.1"/>
    </source>
</evidence>
<accession>A0A0E9RBX0</accession>
<reference evidence="1" key="2">
    <citation type="journal article" date="2015" name="Fish Shellfish Immunol.">
        <title>Early steps in the European eel (Anguilla anguilla)-Vibrio vulnificus interaction in the gills: Role of the RtxA13 toxin.</title>
        <authorList>
            <person name="Callol A."/>
            <person name="Pajuelo D."/>
            <person name="Ebbesson L."/>
            <person name="Teles M."/>
            <person name="MacKenzie S."/>
            <person name="Amaro C."/>
        </authorList>
    </citation>
    <scope>NUCLEOTIDE SEQUENCE</scope>
</reference>
<protein>
    <submittedName>
        <fullName evidence="1">Uncharacterized protein</fullName>
    </submittedName>
</protein>